<organism evidence="4 5">
    <name type="scientific">Tanacetum coccineum</name>
    <dbReference type="NCBI Taxonomy" id="301880"/>
    <lineage>
        <taxon>Eukaryota</taxon>
        <taxon>Viridiplantae</taxon>
        <taxon>Streptophyta</taxon>
        <taxon>Embryophyta</taxon>
        <taxon>Tracheophyta</taxon>
        <taxon>Spermatophyta</taxon>
        <taxon>Magnoliopsida</taxon>
        <taxon>eudicotyledons</taxon>
        <taxon>Gunneridae</taxon>
        <taxon>Pentapetalae</taxon>
        <taxon>asterids</taxon>
        <taxon>campanulids</taxon>
        <taxon>Asterales</taxon>
        <taxon>Asteraceae</taxon>
        <taxon>Asteroideae</taxon>
        <taxon>Anthemideae</taxon>
        <taxon>Anthemidinae</taxon>
        <taxon>Tanacetum</taxon>
    </lineage>
</organism>
<evidence type="ECO:0000313" key="5">
    <source>
        <dbReference type="Proteomes" id="UP001151760"/>
    </source>
</evidence>
<sequence>MVKEGIVLGHKISKSGIEVDREKVDVIAKLPYPTNIKGVRSFGGMPDFTEAFNILKDKLTTAPVIIAPYWNLDFELMCDASYYADGAILGQRIDKKFRPIYYASKTMNDAQEHYTTIEKELLPVPARGHNGADVTARKVFEPGFYWPTIFKDAVQYVRECDACQRAENISSRNQLPLTNILVTEVFDIWGINFMGPFPSSWNNKYILVAVDYVSKWVEAEALPTNDARVVVKVLRKLFSRFGVLSAKK</sequence>
<dbReference type="Proteomes" id="UP001151760">
    <property type="component" value="Unassembled WGS sequence"/>
</dbReference>
<comment type="caution">
    <text evidence="4">The sequence shown here is derived from an EMBL/GenBank/DDBJ whole genome shotgun (WGS) entry which is preliminary data.</text>
</comment>
<keyword evidence="4" id="KW-0808">Transferase</keyword>
<keyword evidence="5" id="KW-1185">Reference proteome</keyword>
<evidence type="ECO:0000313" key="4">
    <source>
        <dbReference type="EMBL" id="GJT62031.1"/>
    </source>
</evidence>
<proteinExistence type="predicted"/>
<dbReference type="SUPFAM" id="SSF56672">
    <property type="entry name" value="DNA/RNA polymerases"/>
    <property type="match status" value="1"/>
</dbReference>
<dbReference type="SUPFAM" id="SSF53098">
    <property type="entry name" value="Ribonuclease H-like"/>
    <property type="match status" value="1"/>
</dbReference>
<reference evidence="4" key="1">
    <citation type="journal article" date="2022" name="Int. J. Mol. Sci.">
        <title>Draft Genome of Tanacetum Coccineum: Genomic Comparison of Closely Related Tanacetum-Family Plants.</title>
        <authorList>
            <person name="Yamashiro T."/>
            <person name="Shiraishi A."/>
            <person name="Nakayama K."/>
            <person name="Satake H."/>
        </authorList>
    </citation>
    <scope>NUCLEOTIDE SEQUENCE</scope>
</reference>
<accession>A0ABQ5FF24</accession>
<gene>
    <name evidence="4" type="ORF">Tco_1005564</name>
</gene>
<dbReference type="GO" id="GO:0003964">
    <property type="term" value="F:RNA-directed DNA polymerase activity"/>
    <property type="evidence" value="ECO:0007669"/>
    <property type="project" value="UniProtKB-KW"/>
</dbReference>
<name>A0ABQ5FF24_9ASTR</name>
<dbReference type="PANTHER" id="PTHR37984">
    <property type="entry name" value="PROTEIN CBG26694"/>
    <property type="match status" value="1"/>
</dbReference>
<dbReference type="Gene3D" id="3.30.420.10">
    <property type="entry name" value="Ribonuclease H-like superfamily/Ribonuclease H"/>
    <property type="match status" value="1"/>
</dbReference>
<evidence type="ECO:0000256" key="1">
    <source>
        <dbReference type="ARBA" id="ARBA00023268"/>
    </source>
</evidence>
<dbReference type="InterPro" id="IPR036397">
    <property type="entry name" value="RNaseH_sf"/>
</dbReference>
<keyword evidence="1" id="KW-0511">Multifunctional enzyme</keyword>
<evidence type="ECO:0000259" key="3">
    <source>
        <dbReference type="Pfam" id="PF17921"/>
    </source>
</evidence>
<dbReference type="InterPro" id="IPR041588">
    <property type="entry name" value="Integrase_H2C2"/>
</dbReference>
<dbReference type="InterPro" id="IPR012337">
    <property type="entry name" value="RNaseH-like_sf"/>
</dbReference>
<feature type="domain" description="Integrase zinc-binding" evidence="3">
    <location>
        <begin position="128"/>
        <end position="166"/>
    </location>
</feature>
<keyword evidence="4" id="KW-0695">RNA-directed DNA polymerase</keyword>
<dbReference type="InterPro" id="IPR050951">
    <property type="entry name" value="Retrovirus_Pol_polyprotein"/>
</dbReference>
<feature type="domain" description="Reverse transcriptase/retrotransposon-derived protein RNase H-like" evidence="2">
    <location>
        <begin position="49"/>
        <end position="124"/>
    </location>
</feature>
<dbReference type="InterPro" id="IPR043502">
    <property type="entry name" value="DNA/RNA_pol_sf"/>
</dbReference>
<keyword evidence="4" id="KW-0548">Nucleotidyltransferase</keyword>
<dbReference type="EMBL" id="BQNB010017339">
    <property type="protein sequence ID" value="GJT62031.1"/>
    <property type="molecule type" value="Genomic_DNA"/>
</dbReference>
<reference evidence="4" key="2">
    <citation type="submission" date="2022-01" db="EMBL/GenBank/DDBJ databases">
        <authorList>
            <person name="Yamashiro T."/>
            <person name="Shiraishi A."/>
            <person name="Satake H."/>
            <person name="Nakayama K."/>
        </authorList>
    </citation>
    <scope>NUCLEOTIDE SEQUENCE</scope>
</reference>
<evidence type="ECO:0000259" key="2">
    <source>
        <dbReference type="Pfam" id="PF17919"/>
    </source>
</evidence>
<dbReference type="Pfam" id="PF17919">
    <property type="entry name" value="RT_RNaseH_2"/>
    <property type="match status" value="1"/>
</dbReference>
<dbReference type="Gene3D" id="1.10.340.70">
    <property type="match status" value="1"/>
</dbReference>
<dbReference type="Pfam" id="PF17921">
    <property type="entry name" value="Integrase_H2C2"/>
    <property type="match status" value="1"/>
</dbReference>
<dbReference type="InterPro" id="IPR041577">
    <property type="entry name" value="RT_RNaseH_2"/>
</dbReference>
<protein>
    <submittedName>
        <fullName evidence="4">Reverse transcriptase domain-containing protein</fullName>
    </submittedName>
</protein>
<dbReference type="PANTHER" id="PTHR37984:SF5">
    <property type="entry name" value="PROTEIN NYNRIN-LIKE"/>
    <property type="match status" value="1"/>
</dbReference>